<organism evidence="4 5">
    <name type="scientific">Perkinsus olseni</name>
    <name type="common">Perkinsus atlanticus</name>
    <dbReference type="NCBI Taxonomy" id="32597"/>
    <lineage>
        <taxon>Eukaryota</taxon>
        <taxon>Sar</taxon>
        <taxon>Alveolata</taxon>
        <taxon>Perkinsozoa</taxon>
        <taxon>Perkinsea</taxon>
        <taxon>Perkinsida</taxon>
        <taxon>Perkinsidae</taxon>
        <taxon>Perkinsus</taxon>
    </lineage>
</organism>
<dbReference type="OrthoDB" id="1724197at2759"/>
<sequence>MPEEEEPMEAASTEMPPEIHRVQDERTPEVRVHVKGRRRLSEALLEKFIGPLRMCDTYGELHDTLNQTIRDLEELNAFEDIRATVDHMPGSPPGSADVTLEVVEKQRNYEAGVDMNRMGEPGADATMNIPYVFGGLTSVSFRYNKAWPGSQMLNASLNIPKLTGVGITPASEGWELDLEASRDTTDHRGYSSSRGVATGLAAVLTDRATGRHTFTLSSTLRDLLPEIQPSQQDDGEASRKPSASYAVRRMPLRTMKTSVKYAYTRDDFRFDETEEGSSHVIGGSLLHAYADLTPGVLGDVSFLKLAGLSECCGYLWKAHDWTWEAGVSGGLIVHPPAKGNALPPVTPFQDRFFLGGGAVDPISGLRGFRYRSAGPAAPRVGGAPGTDPTYDYTGGDMLLSAHFLASMPITWLNNLRRSSDAEPQNDYGEELDDDRDDGTLSINMRAFAFAQAGCLIEKPRLNRARLIEDARDGLRASAGVGVSLPFLGTNLLELSFAFPMVKRASDAVQRLQLGARIRGLLPTSSWS</sequence>
<dbReference type="EMBL" id="JABAHT010000209">
    <property type="protein sequence ID" value="KAF4661102.1"/>
    <property type="molecule type" value="Genomic_DNA"/>
</dbReference>
<evidence type="ECO:0000313" key="4">
    <source>
        <dbReference type="EMBL" id="KAF4661102.1"/>
    </source>
</evidence>
<comment type="subcellular location">
    <subcellularLocation>
        <location evidence="1">Membrane</location>
    </subcellularLocation>
</comment>
<evidence type="ECO:0000313" key="5">
    <source>
        <dbReference type="Proteomes" id="UP000570595"/>
    </source>
</evidence>
<dbReference type="GO" id="GO:0019867">
    <property type="term" value="C:outer membrane"/>
    <property type="evidence" value="ECO:0007669"/>
    <property type="project" value="InterPro"/>
</dbReference>
<proteinExistence type="predicted"/>
<dbReference type="Pfam" id="PF01103">
    <property type="entry name" value="Omp85"/>
    <property type="match status" value="1"/>
</dbReference>
<name>A0A7J6LP79_PEROL</name>
<accession>A0A7J6LP79</accession>
<protein>
    <recommendedName>
        <fullName evidence="3">Bacterial surface antigen (D15) domain-containing protein</fullName>
    </recommendedName>
</protein>
<evidence type="ECO:0000256" key="1">
    <source>
        <dbReference type="ARBA" id="ARBA00004370"/>
    </source>
</evidence>
<dbReference type="InterPro" id="IPR000184">
    <property type="entry name" value="Bac_surfAg_D15"/>
</dbReference>
<comment type="caution">
    <text evidence="4">The sequence shown here is derived from an EMBL/GenBank/DDBJ whole genome shotgun (WGS) entry which is preliminary data.</text>
</comment>
<reference evidence="4 5" key="1">
    <citation type="submission" date="2020-04" db="EMBL/GenBank/DDBJ databases">
        <title>Perkinsus olseni comparative genomics.</title>
        <authorList>
            <person name="Bogema D.R."/>
        </authorList>
    </citation>
    <scope>NUCLEOTIDE SEQUENCE [LARGE SCALE GENOMIC DNA]</scope>
    <source>
        <strain evidence="4">ATCC PRA-179</strain>
    </source>
</reference>
<dbReference type="AlphaFoldDB" id="A0A7J6LP79"/>
<gene>
    <name evidence="4" type="ORF">FOZ61_003508</name>
</gene>
<keyword evidence="2" id="KW-0472">Membrane</keyword>
<evidence type="ECO:0000259" key="3">
    <source>
        <dbReference type="Pfam" id="PF01103"/>
    </source>
</evidence>
<dbReference type="Proteomes" id="UP000570595">
    <property type="component" value="Unassembled WGS sequence"/>
</dbReference>
<feature type="domain" description="Bacterial surface antigen (D15)" evidence="3">
    <location>
        <begin position="196"/>
        <end position="514"/>
    </location>
</feature>
<dbReference type="Gene3D" id="2.40.160.50">
    <property type="entry name" value="membrane protein fhac: a member of the omp85/tpsb transporter family"/>
    <property type="match status" value="1"/>
</dbReference>
<evidence type="ECO:0000256" key="2">
    <source>
        <dbReference type="ARBA" id="ARBA00023136"/>
    </source>
</evidence>